<dbReference type="AlphaFoldDB" id="A0A0F9ITL6"/>
<organism evidence="1">
    <name type="scientific">marine sediment metagenome</name>
    <dbReference type="NCBI Taxonomy" id="412755"/>
    <lineage>
        <taxon>unclassified sequences</taxon>
        <taxon>metagenomes</taxon>
        <taxon>ecological metagenomes</taxon>
    </lineage>
</organism>
<dbReference type="EMBL" id="LAZR01011636">
    <property type="protein sequence ID" value="KKM60668.1"/>
    <property type="molecule type" value="Genomic_DNA"/>
</dbReference>
<proteinExistence type="predicted"/>
<protein>
    <submittedName>
        <fullName evidence="1">Uncharacterized protein</fullName>
    </submittedName>
</protein>
<reference evidence="1" key="1">
    <citation type="journal article" date="2015" name="Nature">
        <title>Complex archaea that bridge the gap between prokaryotes and eukaryotes.</title>
        <authorList>
            <person name="Spang A."/>
            <person name="Saw J.H."/>
            <person name="Jorgensen S.L."/>
            <person name="Zaremba-Niedzwiedzka K."/>
            <person name="Martijn J."/>
            <person name="Lind A.E."/>
            <person name="van Eijk R."/>
            <person name="Schleper C."/>
            <person name="Guy L."/>
            <person name="Ettema T.J."/>
        </authorList>
    </citation>
    <scope>NUCLEOTIDE SEQUENCE</scope>
</reference>
<gene>
    <name evidence="1" type="ORF">LCGC14_1539600</name>
</gene>
<sequence length="47" mass="5216">MGRRGRFLGLGLFMSDYVIRGVPKSLVEPMPATGRPVAELVREAKEK</sequence>
<accession>A0A0F9ITL6</accession>
<comment type="caution">
    <text evidence="1">The sequence shown here is derived from an EMBL/GenBank/DDBJ whole genome shotgun (WGS) entry which is preliminary data.</text>
</comment>
<evidence type="ECO:0000313" key="1">
    <source>
        <dbReference type="EMBL" id="KKM60668.1"/>
    </source>
</evidence>
<name>A0A0F9ITL6_9ZZZZ</name>